<keyword evidence="3" id="KW-1185">Reference proteome</keyword>
<name>A0A1G9HLH8_9ACTN</name>
<protein>
    <submittedName>
        <fullName evidence="2">Uncharacterized protein</fullName>
    </submittedName>
</protein>
<evidence type="ECO:0000313" key="3">
    <source>
        <dbReference type="Proteomes" id="UP000198683"/>
    </source>
</evidence>
<accession>A0A1G9HLH8</accession>
<feature type="compositionally biased region" description="Low complexity" evidence="1">
    <location>
        <begin position="23"/>
        <end position="36"/>
    </location>
</feature>
<organism evidence="2 3">
    <name type="scientific">Nonomuraea maritima</name>
    <dbReference type="NCBI Taxonomy" id="683260"/>
    <lineage>
        <taxon>Bacteria</taxon>
        <taxon>Bacillati</taxon>
        <taxon>Actinomycetota</taxon>
        <taxon>Actinomycetes</taxon>
        <taxon>Streptosporangiales</taxon>
        <taxon>Streptosporangiaceae</taxon>
        <taxon>Nonomuraea</taxon>
    </lineage>
</organism>
<proteinExistence type="predicted"/>
<evidence type="ECO:0000313" key="2">
    <source>
        <dbReference type="EMBL" id="SDL13604.1"/>
    </source>
</evidence>
<dbReference type="STRING" id="683260.SAMN05421874_11690"/>
<dbReference type="EMBL" id="FNFB01000016">
    <property type="protein sequence ID" value="SDL13604.1"/>
    <property type="molecule type" value="Genomic_DNA"/>
</dbReference>
<sequence>MTFPWRTDTPSPPSPPRTPPRAGPRAPADPAVRAAAEGCRRRVRRTPGDDRHAGTGRHHAATVPPPWTISLRQGHLTWCRRSCACAVRPRTLRVGTPPPRVCSRRPGRRTGGSHARDAARTDSRLIALRRDRGKASFSVLLSEFWLFRFPCAEPCGHSSASVSWFIFERALWACSAATAGLSAFRKSAAMGAPPGARAAASTRSIVRADAVVDVDPLDPYRDGRAEAVHGLTAMAGRHRGLPAVQGLRLKTRTRRPGYAGRARTPVNSKS</sequence>
<gene>
    <name evidence="2" type="ORF">SAMN05421874_11690</name>
</gene>
<dbReference type="Proteomes" id="UP000198683">
    <property type="component" value="Unassembled WGS sequence"/>
</dbReference>
<feature type="region of interest" description="Disordered" evidence="1">
    <location>
        <begin position="1"/>
        <end position="66"/>
    </location>
</feature>
<feature type="region of interest" description="Disordered" evidence="1">
    <location>
        <begin position="96"/>
        <end position="119"/>
    </location>
</feature>
<feature type="compositionally biased region" description="Pro residues" evidence="1">
    <location>
        <begin position="10"/>
        <end position="22"/>
    </location>
</feature>
<evidence type="ECO:0000256" key="1">
    <source>
        <dbReference type="SAM" id="MobiDB-lite"/>
    </source>
</evidence>
<reference evidence="2 3" key="1">
    <citation type="submission" date="2016-10" db="EMBL/GenBank/DDBJ databases">
        <authorList>
            <person name="de Groot N.N."/>
        </authorList>
    </citation>
    <scope>NUCLEOTIDE SEQUENCE [LARGE SCALE GENOMIC DNA]</scope>
    <source>
        <strain evidence="2 3">CGMCC 4.5681</strain>
    </source>
</reference>
<dbReference type="AlphaFoldDB" id="A0A1G9HLH8"/>